<keyword evidence="5" id="KW-0963">Cytoplasm</keyword>
<dbReference type="GO" id="GO:0016567">
    <property type="term" value="P:protein ubiquitination"/>
    <property type="evidence" value="ECO:0007669"/>
    <property type="project" value="UniProtKB-UniRule"/>
</dbReference>
<comment type="pathway">
    <text evidence="2 5">Protein modification; protein ubiquitination.</text>
</comment>
<dbReference type="GO" id="GO:0008270">
    <property type="term" value="F:zinc ion binding"/>
    <property type="evidence" value="ECO:0007669"/>
    <property type="project" value="UniProtKB-KW"/>
</dbReference>
<dbReference type="AlphaFoldDB" id="A0A3B1IPU2"/>
<dbReference type="EC" id="2.3.2.27" evidence="5"/>
<dbReference type="Bgee" id="ENSAMXG00000034286">
    <property type="expression patterns" value="Expressed in pharyngeal gill and 8 other cell types or tissues"/>
</dbReference>
<dbReference type="UniPathway" id="UPA00143"/>
<keyword evidence="4 5" id="KW-0479">Metal-binding</keyword>
<evidence type="ECO:0000256" key="5">
    <source>
        <dbReference type="RuleBase" id="RU367105"/>
    </source>
</evidence>
<keyword evidence="3 5" id="KW-0808">Transferase</keyword>
<accession>A0A3B1IPU2</accession>
<dbReference type="InterPro" id="IPR039398">
    <property type="entry name" value="Deltex_fam"/>
</dbReference>
<dbReference type="STRING" id="7994.ENSAMXP00000031485"/>
<evidence type="ECO:0000313" key="9">
    <source>
        <dbReference type="Proteomes" id="UP000018467"/>
    </source>
</evidence>
<proteinExistence type="inferred from homology"/>
<dbReference type="InterPro" id="IPR039399">
    <property type="entry name" value="Deltex_C_sf"/>
</dbReference>
<reference evidence="8" key="3">
    <citation type="submission" date="2025-08" db="UniProtKB">
        <authorList>
            <consortium name="Ensembl"/>
        </authorList>
    </citation>
    <scope>IDENTIFICATION</scope>
</reference>
<protein>
    <recommendedName>
        <fullName evidence="5">E3 ubiquitin-protein ligase</fullName>
        <ecNumber evidence="5">2.3.2.27</ecNumber>
    </recommendedName>
</protein>
<evidence type="ECO:0000256" key="3">
    <source>
        <dbReference type="ARBA" id="ARBA00022679"/>
    </source>
</evidence>
<evidence type="ECO:0000256" key="4">
    <source>
        <dbReference type="ARBA" id="ARBA00022723"/>
    </source>
</evidence>
<reference evidence="9" key="1">
    <citation type="submission" date="2013-03" db="EMBL/GenBank/DDBJ databases">
        <authorList>
            <person name="Jeffery W."/>
            <person name="Warren W."/>
            <person name="Wilson R.K."/>
        </authorList>
    </citation>
    <scope>NUCLEOTIDE SEQUENCE</scope>
    <source>
        <strain evidence="9">female</strain>
    </source>
</reference>
<name>A0A3B1IPU2_ASTMX</name>
<dbReference type="PANTHER" id="PTHR12622">
    <property type="entry name" value="DELTEX-RELATED"/>
    <property type="match status" value="1"/>
</dbReference>
<reference evidence="8" key="4">
    <citation type="submission" date="2025-09" db="UniProtKB">
        <authorList>
            <consortium name="Ensembl"/>
        </authorList>
    </citation>
    <scope>IDENTIFICATION</scope>
</reference>
<evidence type="ECO:0000256" key="6">
    <source>
        <dbReference type="SAM" id="MobiDB-lite"/>
    </source>
</evidence>
<sequence>MGSAESKDKMHCTRYLNGDGPPPLDEQKESISGTRTLKKIPGVVEGNQPDGGEMKITALRSSVEGYQDNDTIQINFVFENGIQTEMHPRPGQMYRGLRTEAYLPQNSKGRKVYKLLQAAFQHKLLFTVATNNSGEQFVTFSDIPLKTSQKGGPE</sequence>
<dbReference type="InParanoid" id="A0A3B1IPU2"/>
<evidence type="ECO:0000259" key="7">
    <source>
        <dbReference type="Pfam" id="PF18102"/>
    </source>
</evidence>
<feature type="compositionally biased region" description="Basic and acidic residues" evidence="6">
    <location>
        <begin position="1"/>
        <end position="11"/>
    </location>
</feature>
<evidence type="ECO:0000256" key="1">
    <source>
        <dbReference type="ARBA" id="ARBA00000900"/>
    </source>
</evidence>
<keyword evidence="5" id="KW-0863">Zinc-finger</keyword>
<dbReference type="Proteomes" id="UP000018467">
    <property type="component" value="Unassembled WGS sequence"/>
</dbReference>
<comment type="subcellular location">
    <subcellularLocation>
        <location evidence="5">Cytoplasm</location>
    </subcellularLocation>
</comment>
<dbReference type="GO" id="GO:0007219">
    <property type="term" value="P:Notch signaling pathway"/>
    <property type="evidence" value="ECO:0007669"/>
    <property type="project" value="InterPro"/>
</dbReference>
<feature type="region of interest" description="Disordered" evidence="6">
    <location>
        <begin position="1"/>
        <end position="33"/>
    </location>
</feature>
<feature type="domain" description="Deltex C-terminal" evidence="7">
    <location>
        <begin position="46"/>
        <end position="153"/>
    </location>
</feature>
<dbReference type="Ensembl" id="ENSAMXT00000051314.1">
    <property type="protein sequence ID" value="ENSAMXP00000031485.1"/>
    <property type="gene ID" value="ENSAMXG00000034286.1"/>
</dbReference>
<dbReference type="GO" id="GO:0005737">
    <property type="term" value="C:cytoplasm"/>
    <property type="evidence" value="ECO:0007669"/>
    <property type="project" value="UniProtKB-SubCell"/>
</dbReference>
<dbReference type="GeneTree" id="ENSGT00940000154578"/>
<comment type="similarity">
    <text evidence="5">Belongs to the Deltex family.</text>
</comment>
<evidence type="ECO:0000313" key="8">
    <source>
        <dbReference type="Ensembl" id="ENSAMXP00000031485.1"/>
    </source>
</evidence>
<organism evidence="8 9">
    <name type="scientific">Astyanax mexicanus</name>
    <name type="common">Blind cave fish</name>
    <name type="synonym">Astyanax fasciatus mexicanus</name>
    <dbReference type="NCBI Taxonomy" id="7994"/>
    <lineage>
        <taxon>Eukaryota</taxon>
        <taxon>Metazoa</taxon>
        <taxon>Chordata</taxon>
        <taxon>Craniata</taxon>
        <taxon>Vertebrata</taxon>
        <taxon>Euteleostomi</taxon>
        <taxon>Actinopterygii</taxon>
        <taxon>Neopterygii</taxon>
        <taxon>Teleostei</taxon>
        <taxon>Ostariophysi</taxon>
        <taxon>Characiformes</taxon>
        <taxon>Characoidei</taxon>
        <taxon>Acestrorhamphidae</taxon>
        <taxon>Acestrorhamphinae</taxon>
        <taxon>Astyanax</taxon>
    </lineage>
</organism>
<evidence type="ECO:0000256" key="2">
    <source>
        <dbReference type="ARBA" id="ARBA00004906"/>
    </source>
</evidence>
<keyword evidence="9" id="KW-1185">Reference proteome</keyword>
<keyword evidence="5" id="KW-0862">Zinc</keyword>
<dbReference type="InterPro" id="IPR039396">
    <property type="entry name" value="Deltex_C"/>
</dbReference>
<reference evidence="9" key="2">
    <citation type="journal article" date="2014" name="Nat. Commun.">
        <title>The cavefish genome reveals candidate genes for eye loss.</title>
        <authorList>
            <person name="McGaugh S.E."/>
            <person name="Gross J.B."/>
            <person name="Aken B."/>
            <person name="Blin M."/>
            <person name="Borowsky R."/>
            <person name="Chalopin D."/>
            <person name="Hinaux H."/>
            <person name="Jeffery W.R."/>
            <person name="Keene A."/>
            <person name="Ma L."/>
            <person name="Minx P."/>
            <person name="Murphy D."/>
            <person name="O'Quin K.E."/>
            <person name="Retaux S."/>
            <person name="Rohner N."/>
            <person name="Searle S.M."/>
            <person name="Stahl B.A."/>
            <person name="Tabin C."/>
            <person name="Volff J.N."/>
            <person name="Yoshizawa M."/>
            <person name="Warren W.C."/>
        </authorList>
    </citation>
    <scope>NUCLEOTIDE SEQUENCE [LARGE SCALE GENOMIC DNA]</scope>
    <source>
        <strain evidence="9">female</strain>
    </source>
</reference>
<dbReference type="GO" id="GO:0061630">
    <property type="term" value="F:ubiquitin protein ligase activity"/>
    <property type="evidence" value="ECO:0007669"/>
    <property type="project" value="UniProtKB-UniRule"/>
</dbReference>
<dbReference type="Pfam" id="PF18102">
    <property type="entry name" value="DTC"/>
    <property type="match status" value="1"/>
</dbReference>
<dbReference type="Gene3D" id="3.30.390.130">
    <property type="match status" value="1"/>
</dbReference>
<comment type="catalytic activity">
    <reaction evidence="1 5">
        <text>S-ubiquitinyl-[E2 ubiquitin-conjugating enzyme]-L-cysteine + [acceptor protein]-L-lysine = [E2 ubiquitin-conjugating enzyme]-L-cysteine + N(6)-ubiquitinyl-[acceptor protein]-L-lysine.</text>
        <dbReference type="EC" id="2.3.2.27"/>
    </reaction>
</comment>